<comment type="caution">
    <text evidence="2">The sequence shown here is derived from an EMBL/GenBank/DDBJ whole genome shotgun (WGS) entry which is preliminary data.</text>
</comment>
<dbReference type="Proteomes" id="UP001175271">
    <property type="component" value="Unassembled WGS sequence"/>
</dbReference>
<keyword evidence="3" id="KW-1185">Reference proteome</keyword>
<protein>
    <submittedName>
        <fullName evidence="2">Uncharacterized protein</fullName>
    </submittedName>
</protein>
<name>A0AA39GWT2_9BILA</name>
<sequence>MVIALPQAKKNRKTSERLPKPAKRRSAPINQRQLMPRGKYLTEEYPPSIMDLLGQLIGQHDELHVHTLVARNRDVSTLPQDIREIWDTVWTGLLKTYNDVGEQQAWTAYRAVRMNYAKSKYRDAFPFLAGPRPRTVSRRVADVSVDMNAVDLMNVDLYSSESMEFNDDDYVDLFDGMDVSLQQNANLLSANPDAADPGLIDPIVFDPPAAVGHADDQNDLPAHAVDSDNAAPQAVAVPAVDHQPQVVMPNAVLVQPRADTSSDESFRRTLEATFMKIATHGNFEEELCLFRRNVVHILQQSYSAI</sequence>
<evidence type="ECO:0000256" key="1">
    <source>
        <dbReference type="SAM" id="MobiDB-lite"/>
    </source>
</evidence>
<proteinExistence type="predicted"/>
<reference evidence="2" key="1">
    <citation type="submission" date="2023-06" db="EMBL/GenBank/DDBJ databases">
        <title>Genomic analysis of the entomopathogenic nematode Steinernema hermaphroditum.</title>
        <authorList>
            <person name="Schwarz E.M."/>
            <person name="Heppert J.K."/>
            <person name="Baniya A."/>
            <person name="Schwartz H.T."/>
            <person name="Tan C.-H."/>
            <person name="Antoshechkin I."/>
            <person name="Sternberg P.W."/>
            <person name="Goodrich-Blair H."/>
            <person name="Dillman A.R."/>
        </authorList>
    </citation>
    <scope>NUCLEOTIDE SEQUENCE</scope>
    <source>
        <strain evidence="2">PS9179</strain>
        <tissue evidence="2">Whole animal</tissue>
    </source>
</reference>
<dbReference type="EMBL" id="JAUCMV010000005">
    <property type="protein sequence ID" value="KAK0393567.1"/>
    <property type="molecule type" value="Genomic_DNA"/>
</dbReference>
<evidence type="ECO:0000313" key="3">
    <source>
        <dbReference type="Proteomes" id="UP001175271"/>
    </source>
</evidence>
<feature type="region of interest" description="Disordered" evidence="1">
    <location>
        <begin position="1"/>
        <end position="29"/>
    </location>
</feature>
<gene>
    <name evidence="2" type="ORF">QR680_000280</name>
</gene>
<organism evidence="2 3">
    <name type="scientific">Steinernema hermaphroditum</name>
    <dbReference type="NCBI Taxonomy" id="289476"/>
    <lineage>
        <taxon>Eukaryota</taxon>
        <taxon>Metazoa</taxon>
        <taxon>Ecdysozoa</taxon>
        <taxon>Nematoda</taxon>
        <taxon>Chromadorea</taxon>
        <taxon>Rhabditida</taxon>
        <taxon>Tylenchina</taxon>
        <taxon>Panagrolaimomorpha</taxon>
        <taxon>Strongyloidoidea</taxon>
        <taxon>Steinernematidae</taxon>
        <taxon>Steinernema</taxon>
    </lineage>
</organism>
<evidence type="ECO:0000313" key="2">
    <source>
        <dbReference type="EMBL" id="KAK0393567.1"/>
    </source>
</evidence>
<dbReference type="AlphaFoldDB" id="A0AA39GWT2"/>
<accession>A0AA39GWT2</accession>